<dbReference type="OrthoDB" id="9792915at2"/>
<feature type="domain" description="SUI1" evidence="5">
    <location>
        <begin position="43"/>
        <end position="106"/>
    </location>
</feature>
<evidence type="ECO:0000313" key="7">
    <source>
        <dbReference type="Proteomes" id="UP000006732"/>
    </source>
</evidence>
<reference evidence="6 7" key="1">
    <citation type="submission" date="2006-10" db="EMBL/GenBank/DDBJ databases">
        <title>Complete sequence of chromosome of Pelobacter propionicus DSM 2379.</title>
        <authorList>
            <consortium name="US DOE Joint Genome Institute"/>
            <person name="Copeland A."/>
            <person name="Lucas S."/>
            <person name="Lapidus A."/>
            <person name="Barry K."/>
            <person name="Detter J.C."/>
            <person name="Glavina del Rio T."/>
            <person name="Hammon N."/>
            <person name="Israni S."/>
            <person name="Dalin E."/>
            <person name="Tice H."/>
            <person name="Pitluck S."/>
            <person name="Saunders E."/>
            <person name="Brettin T."/>
            <person name="Bruce D."/>
            <person name="Han C."/>
            <person name="Tapia R."/>
            <person name="Schmutz J."/>
            <person name="Larimer F."/>
            <person name="Land M."/>
            <person name="Hauser L."/>
            <person name="Kyrpides N."/>
            <person name="Kim E."/>
            <person name="Lovley D."/>
            <person name="Richardson P."/>
        </authorList>
    </citation>
    <scope>NUCLEOTIDE SEQUENCE [LARGE SCALE GENOMIC DNA]</scope>
    <source>
        <strain evidence="7">DSM 2379 / NBRC 103807 / OttBd1</strain>
    </source>
</reference>
<dbReference type="PANTHER" id="PTHR12789">
    <property type="entry name" value="DENSITY-REGULATED PROTEIN HOMOLOG"/>
    <property type="match status" value="1"/>
</dbReference>
<dbReference type="FunFam" id="3.30.780.10:FF:000002">
    <property type="entry name" value="Stress response translation initiation inhibitor"/>
    <property type="match status" value="1"/>
</dbReference>
<keyword evidence="6" id="KW-0396">Initiation factor</keyword>
<dbReference type="InterPro" id="IPR036877">
    <property type="entry name" value="SUI1_dom_sf"/>
</dbReference>
<dbReference type="GO" id="GO:0006417">
    <property type="term" value="P:regulation of translation"/>
    <property type="evidence" value="ECO:0007669"/>
    <property type="project" value="UniProtKB-KW"/>
</dbReference>
<dbReference type="STRING" id="338966.Ppro_1185"/>
<evidence type="ECO:0000259" key="5">
    <source>
        <dbReference type="PROSITE" id="PS50296"/>
    </source>
</evidence>
<feature type="region of interest" description="Disordered" evidence="4">
    <location>
        <begin position="1"/>
        <end position="39"/>
    </location>
</feature>
<dbReference type="InterPro" id="IPR001950">
    <property type="entry name" value="SUI1"/>
</dbReference>
<keyword evidence="2" id="KW-0810">Translation regulation</keyword>
<dbReference type="GO" id="GO:0002188">
    <property type="term" value="P:translation reinitiation"/>
    <property type="evidence" value="ECO:0007669"/>
    <property type="project" value="TreeGrafter"/>
</dbReference>
<dbReference type="GO" id="GO:0003743">
    <property type="term" value="F:translation initiation factor activity"/>
    <property type="evidence" value="ECO:0007669"/>
    <property type="project" value="UniProtKB-KW"/>
</dbReference>
<dbReference type="EMBL" id="CP000482">
    <property type="protein sequence ID" value="ABK98807.1"/>
    <property type="molecule type" value="Genomic_DNA"/>
</dbReference>
<evidence type="ECO:0000256" key="4">
    <source>
        <dbReference type="SAM" id="MobiDB-lite"/>
    </source>
</evidence>
<feature type="compositionally biased region" description="Polar residues" evidence="4">
    <location>
        <begin position="1"/>
        <end position="15"/>
    </location>
</feature>
<dbReference type="KEGG" id="ppd:Ppro_1185"/>
<accession>A1AN87</accession>
<keyword evidence="3" id="KW-0648">Protein biosynthesis</keyword>
<dbReference type="SUPFAM" id="SSF55159">
    <property type="entry name" value="eIF1-like"/>
    <property type="match status" value="1"/>
</dbReference>
<dbReference type="GO" id="GO:0003729">
    <property type="term" value="F:mRNA binding"/>
    <property type="evidence" value="ECO:0007669"/>
    <property type="project" value="TreeGrafter"/>
</dbReference>
<evidence type="ECO:0000256" key="3">
    <source>
        <dbReference type="ARBA" id="ARBA00022917"/>
    </source>
</evidence>
<dbReference type="InterPro" id="IPR050318">
    <property type="entry name" value="DENR/SUI1_TIF"/>
</dbReference>
<organism evidence="6 7">
    <name type="scientific">Pelobacter propionicus (strain DSM 2379 / NBRC 103807 / OttBd1)</name>
    <dbReference type="NCBI Taxonomy" id="338966"/>
    <lineage>
        <taxon>Bacteria</taxon>
        <taxon>Pseudomonadati</taxon>
        <taxon>Thermodesulfobacteriota</taxon>
        <taxon>Desulfuromonadia</taxon>
        <taxon>Desulfuromonadales</taxon>
        <taxon>Desulfuromonadaceae</taxon>
        <taxon>Pelobacter</taxon>
    </lineage>
</organism>
<dbReference type="HOGENOM" id="CLU_082805_4_0_7"/>
<dbReference type="Proteomes" id="UP000006732">
    <property type="component" value="Chromosome"/>
</dbReference>
<evidence type="ECO:0000256" key="2">
    <source>
        <dbReference type="ARBA" id="ARBA00022845"/>
    </source>
</evidence>
<comment type="similarity">
    <text evidence="1">Belongs to the SUI1 family.</text>
</comment>
<dbReference type="AlphaFoldDB" id="A1AN87"/>
<dbReference type="PROSITE" id="PS50296">
    <property type="entry name" value="SUI1"/>
    <property type="match status" value="1"/>
</dbReference>
<name>A1AN87_PELPD</name>
<sequence>MKNSDNTTLVYSSETGRIRPDKRGAASRTPAAQPSDDQVRLRREVKGRGGGTVIVITGIPLEGTALKELAGALKKRCGCGGTIKNGALEIQGDHRELLVQELQNRGFRVKLAGG</sequence>
<protein>
    <submittedName>
        <fullName evidence="6">Translation initiation factor 1 (EIF-1/SUI1)</fullName>
    </submittedName>
</protein>
<dbReference type="Gene3D" id="3.30.780.10">
    <property type="entry name" value="SUI1-like domain"/>
    <property type="match status" value="1"/>
</dbReference>
<dbReference type="eggNOG" id="COG0023">
    <property type="taxonomic scope" value="Bacteria"/>
</dbReference>
<dbReference type="InterPro" id="IPR005872">
    <property type="entry name" value="SUI1_arc_bac"/>
</dbReference>
<dbReference type="GO" id="GO:0001731">
    <property type="term" value="P:formation of translation preinitiation complex"/>
    <property type="evidence" value="ECO:0007669"/>
    <property type="project" value="TreeGrafter"/>
</dbReference>
<dbReference type="PANTHER" id="PTHR12789:SF0">
    <property type="entry name" value="DENSITY-REGULATED PROTEIN"/>
    <property type="match status" value="1"/>
</dbReference>
<proteinExistence type="inferred from homology"/>
<dbReference type="Pfam" id="PF01253">
    <property type="entry name" value="SUI1"/>
    <property type="match status" value="1"/>
</dbReference>
<dbReference type="CDD" id="cd11567">
    <property type="entry name" value="YciH_like"/>
    <property type="match status" value="1"/>
</dbReference>
<gene>
    <name evidence="6" type="ordered locus">Ppro_1185</name>
</gene>
<dbReference type="PIRSF" id="PIRSF037511">
    <property type="entry name" value="Transl_init_SUI1_pro"/>
    <property type="match status" value="1"/>
</dbReference>
<keyword evidence="7" id="KW-1185">Reference proteome</keyword>
<dbReference type="RefSeq" id="WP_011735109.1">
    <property type="nucleotide sequence ID" value="NC_008609.1"/>
</dbReference>
<evidence type="ECO:0000256" key="1">
    <source>
        <dbReference type="ARBA" id="ARBA00005422"/>
    </source>
</evidence>
<evidence type="ECO:0000313" key="6">
    <source>
        <dbReference type="EMBL" id="ABK98807.1"/>
    </source>
</evidence>